<keyword evidence="1 5" id="KW-0489">Methyltransferase</keyword>
<dbReference type="GO" id="GO:0003723">
    <property type="term" value="F:RNA binding"/>
    <property type="evidence" value="ECO:0007669"/>
    <property type="project" value="UniProtKB-UniRule"/>
</dbReference>
<keyword evidence="2" id="KW-0808">Transferase</keyword>
<dbReference type="SUPFAM" id="SSF53335">
    <property type="entry name" value="S-adenosyl-L-methionine-dependent methyltransferases"/>
    <property type="match status" value="1"/>
</dbReference>
<keyword evidence="6" id="KW-1185">Reference proteome</keyword>
<dbReference type="InterPro" id="IPR029063">
    <property type="entry name" value="SAM-dependent_MTases_sf"/>
</dbReference>
<dbReference type="PROSITE" id="PS01261">
    <property type="entry name" value="UPF0020"/>
    <property type="match status" value="1"/>
</dbReference>
<organism evidence="5 6">
    <name type="scientific">Leptolyngbya cf. ectocarpi LEGE 11479</name>
    <dbReference type="NCBI Taxonomy" id="1828722"/>
    <lineage>
        <taxon>Bacteria</taxon>
        <taxon>Bacillati</taxon>
        <taxon>Cyanobacteriota</taxon>
        <taxon>Cyanophyceae</taxon>
        <taxon>Leptolyngbyales</taxon>
        <taxon>Leptolyngbyaceae</taxon>
        <taxon>Leptolyngbya group</taxon>
        <taxon>Leptolyngbya</taxon>
    </lineage>
</organism>
<evidence type="ECO:0000256" key="3">
    <source>
        <dbReference type="PROSITE-ProRule" id="PRU00529"/>
    </source>
</evidence>
<dbReference type="CDD" id="cd11715">
    <property type="entry name" value="THUMP_AdoMetMT"/>
    <property type="match status" value="1"/>
</dbReference>
<dbReference type="RefSeq" id="WP_193993775.1">
    <property type="nucleotide sequence ID" value="NZ_JADEXP010000120.1"/>
</dbReference>
<gene>
    <name evidence="5" type="ORF">IQ260_14270</name>
</gene>
<dbReference type="InterPro" id="IPR002052">
    <property type="entry name" value="DNA_methylase_N6_adenine_CS"/>
</dbReference>
<dbReference type="InterPro" id="IPR054170">
    <property type="entry name" value="RlmL_1st"/>
</dbReference>
<sequence>MFNCFATVARGLEELAATELEHLGADGVEPGFCGVSFRCDRTRLYTINLWARLPFRILVTVARVPCRDSRTLYRSIQGIDWEPYLSPGHTLAVKATGKNDRLNHSHFTALQVKNAVVDQQQDRFGERSNVDTEIPDVQINIHINDNNATVSLDSSGSSLHRRGYRPVMGTAPLKESLAAALVQLTNWSGDVAFLDPMCGSGTLPIEACLQTLNIAPGLFRDETSQGFGFQTWPDYDEALWENVVAAAKKRQRRELGVDVVGCDRDLDILTDARTNADYSGVAEHIEFNYTDFADIEPPADSGILICNPPYGERLGKTENLAPFYKLMGDILKQRFKGWTAYILSGNKALTKCIGLRTARKIPIYNGSIPCQFLKYEMY</sequence>
<dbReference type="InterPro" id="IPR004114">
    <property type="entry name" value="THUMP_dom"/>
</dbReference>
<dbReference type="PROSITE" id="PS51165">
    <property type="entry name" value="THUMP"/>
    <property type="match status" value="1"/>
</dbReference>
<evidence type="ECO:0000256" key="2">
    <source>
        <dbReference type="ARBA" id="ARBA00022679"/>
    </source>
</evidence>
<dbReference type="Pfam" id="PF22020">
    <property type="entry name" value="RlmL_1st"/>
    <property type="match status" value="1"/>
</dbReference>
<dbReference type="Gene3D" id="3.40.50.150">
    <property type="entry name" value="Vaccinia Virus protein VP39"/>
    <property type="match status" value="1"/>
</dbReference>
<dbReference type="Pfam" id="PF01170">
    <property type="entry name" value="UPF0020"/>
    <property type="match status" value="1"/>
</dbReference>
<feature type="domain" description="THUMP" evidence="4">
    <location>
        <begin position="43"/>
        <end position="154"/>
    </location>
</feature>
<dbReference type="SMART" id="SM00981">
    <property type="entry name" value="THUMP"/>
    <property type="match status" value="1"/>
</dbReference>
<evidence type="ECO:0000313" key="6">
    <source>
        <dbReference type="Proteomes" id="UP000615026"/>
    </source>
</evidence>
<evidence type="ECO:0000256" key="1">
    <source>
        <dbReference type="ARBA" id="ARBA00022603"/>
    </source>
</evidence>
<dbReference type="Gene3D" id="3.30.2130.30">
    <property type="match status" value="1"/>
</dbReference>
<keyword evidence="3" id="KW-0694">RNA-binding</keyword>
<protein>
    <submittedName>
        <fullName evidence="5">RNA methyltransferase</fullName>
    </submittedName>
</protein>
<dbReference type="PROSITE" id="PS00092">
    <property type="entry name" value="N6_MTASE"/>
    <property type="match status" value="1"/>
</dbReference>
<evidence type="ECO:0000259" key="4">
    <source>
        <dbReference type="PROSITE" id="PS51165"/>
    </source>
</evidence>
<dbReference type="Pfam" id="PF02926">
    <property type="entry name" value="THUMP"/>
    <property type="match status" value="1"/>
</dbReference>
<dbReference type="Proteomes" id="UP000615026">
    <property type="component" value="Unassembled WGS sequence"/>
</dbReference>
<dbReference type="InterPro" id="IPR000241">
    <property type="entry name" value="RlmKL-like_Mtase"/>
</dbReference>
<comment type="caution">
    <text evidence="5">The sequence shown here is derived from an EMBL/GenBank/DDBJ whole genome shotgun (WGS) entry which is preliminary data.</text>
</comment>
<proteinExistence type="predicted"/>
<evidence type="ECO:0000313" key="5">
    <source>
        <dbReference type="EMBL" id="MBE9067816.1"/>
    </source>
</evidence>
<dbReference type="PANTHER" id="PTHR47313">
    <property type="entry name" value="RIBOSOMAL RNA LARGE SUBUNIT METHYLTRANSFERASE K/L"/>
    <property type="match status" value="1"/>
</dbReference>
<dbReference type="PANTHER" id="PTHR47313:SF1">
    <property type="entry name" value="RIBOSOMAL RNA LARGE SUBUNIT METHYLTRANSFERASE K_L"/>
    <property type="match status" value="1"/>
</dbReference>
<name>A0A928ZUQ7_LEPEC</name>
<reference evidence="5" key="1">
    <citation type="submission" date="2020-10" db="EMBL/GenBank/DDBJ databases">
        <authorList>
            <person name="Castelo-Branco R."/>
            <person name="Eusebio N."/>
            <person name="Adriana R."/>
            <person name="Vieira A."/>
            <person name="Brugerolle De Fraissinette N."/>
            <person name="Rezende De Castro R."/>
            <person name="Schneider M.P."/>
            <person name="Vasconcelos V."/>
            <person name="Leao P.N."/>
        </authorList>
    </citation>
    <scope>NUCLEOTIDE SEQUENCE</scope>
    <source>
        <strain evidence="5">LEGE 11479</strain>
    </source>
</reference>
<accession>A0A928ZUQ7</accession>
<dbReference type="AlphaFoldDB" id="A0A928ZUQ7"/>
<dbReference type="EMBL" id="JADEXP010000120">
    <property type="protein sequence ID" value="MBE9067816.1"/>
    <property type="molecule type" value="Genomic_DNA"/>
</dbReference>
<dbReference type="GO" id="GO:0008990">
    <property type="term" value="F:rRNA (guanine-N2-)-methyltransferase activity"/>
    <property type="evidence" value="ECO:0007669"/>
    <property type="project" value="TreeGrafter"/>
</dbReference>
<dbReference type="InterPro" id="IPR053943">
    <property type="entry name" value="RlmKL-like_Mtase_CS"/>
</dbReference>
<dbReference type="GO" id="GO:0070043">
    <property type="term" value="F:rRNA (guanine-N7-)-methyltransferase activity"/>
    <property type="evidence" value="ECO:0007669"/>
    <property type="project" value="TreeGrafter"/>
</dbReference>